<organism evidence="2 3">
    <name type="scientific">Thermophilibacter provencensis</name>
    <dbReference type="NCBI Taxonomy" id="1852386"/>
    <lineage>
        <taxon>Bacteria</taxon>
        <taxon>Bacillati</taxon>
        <taxon>Actinomycetota</taxon>
        <taxon>Coriobacteriia</taxon>
        <taxon>Coriobacteriales</taxon>
        <taxon>Atopobiaceae</taxon>
        <taxon>Thermophilibacter</taxon>
    </lineage>
</organism>
<protein>
    <submittedName>
        <fullName evidence="2">DUF2304 domain-containing protein</fullName>
    </submittedName>
</protein>
<feature type="transmembrane region" description="Helical" evidence="1">
    <location>
        <begin position="36"/>
        <end position="55"/>
    </location>
</feature>
<reference evidence="2 3" key="3">
    <citation type="submission" date="2023-06" db="EMBL/GenBank/DDBJ databases">
        <authorList>
            <person name="Zeman M."/>
            <person name="Kubasova T."/>
            <person name="Jahodarova E."/>
            <person name="Nykrynova M."/>
            <person name="Rychlik I."/>
        </authorList>
    </citation>
    <scope>NUCLEOTIDE SEQUENCE [LARGE SCALE GENOMIC DNA]</scope>
    <source>
        <strain evidence="2 3">153_Feed</strain>
    </source>
</reference>
<proteinExistence type="predicted"/>
<keyword evidence="1" id="KW-1133">Transmembrane helix</keyword>
<feature type="transmembrane region" description="Helical" evidence="1">
    <location>
        <begin position="67"/>
        <end position="84"/>
    </location>
</feature>
<gene>
    <name evidence="2" type="ORF">QUW25_02055</name>
</gene>
<name>A0ABT7V1K2_9ACTN</name>
<dbReference type="Proteomes" id="UP001529256">
    <property type="component" value="Unassembled WGS sequence"/>
</dbReference>
<dbReference type="EMBL" id="JAUDEA010000002">
    <property type="protein sequence ID" value="MDM8270475.1"/>
    <property type="molecule type" value="Genomic_DNA"/>
</dbReference>
<sequence length="107" mass="12063">MSVALRASLLVCSVLVLFFVMRRIRKAGLEISDSIFWLALSLVLIVIAVFPQIAYWASDLLGFDAPVNFVFFCGIIVLLVRTFSQDQKICQLKKKLIALVQDEALRD</sequence>
<dbReference type="InterPro" id="IPR019277">
    <property type="entry name" value="DUF2304"/>
</dbReference>
<reference evidence="2 3" key="2">
    <citation type="submission" date="2023-06" db="EMBL/GenBank/DDBJ databases">
        <title>Identification and characterization of horizontal gene transfer across gut microbiota members of farm animals based on homology search.</title>
        <authorList>
            <person name="Schwarzerova J."/>
            <person name="Nykrynova M."/>
            <person name="Jureckova K."/>
            <person name="Cejkova D."/>
            <person name="Rychlik I."/>
        </authorList>
    </citation>
    <scope>NUCLEOTIDE SEQUENCE [LARGE SCALE GENOMIC DNA]</scope>
    <source>
        <strain evidence="2 3">153_Feed</strain>
    </source>
</reference>
<keyword evidence="1" id="KW-0472">Membrane</keyword>
<evidence type="ECO:0000256" key="1">
    <source>
        <dbReference type="SAM" id="Phobius"/>
    </source>
</evidence>
<dbReference type="RefSeq" id="WP_289510574.1">
    <property type="nucleotide sequence ID" value="NZ_JAUDEA010000002.1"/>
</dbReference>
<comment type="caution">
    <text evidence="2">The sequence shown here is derived from an EMBL/GenBank/DDBJ whole genome shotgun (WGS) entry which is preliminary data.</text>
</comment>
<dbReference type="Pfam" id="PF10066">
    <property type="entry name" value="DUF2304"/>
    <property type="match status" value="1"/>
</dbReference>
<keyword evidence="1" id="KW-0812">Transmembrane</keyword>
<keyword evidence="3" id="KW-1185">Reference proteome</keyword>
<accession>A0ABT7V1K2</accession>
<feature type="transmembrane region" description="Helical" evidence="1">
    <location>
        <begin position="6"/>
        <end position="24"/>
    </location>
</feature>
<evidence type="ECO:0000313" key="3">
    <source>
        <dbReference type="Proteomes" id="UP001529256"/>
    </source>
</evidence>
<reference evidence="3" key="1">
    <citation type="submission" date="2023-06" db="EMBL/GenBank/DDBJ databases">
        <title>Identification and characterization of horizontal gene transfer across gut microbiota members of farm animals based on homology search.</title>
        <authorList>
            <person name="Zeman M."/>
            <person name="Kubasova T."/>
            <person name="Jahodarova E."/>
            <person name="Nykrynova M."/>
            <person name="Rychlik I."/>
        </authorList>
    </citation>
    <scope>NUCLEOTIDE SEQUENCE [LARGE SCALE GENOMIC DNA]</scope>
    <source>
        <strain evidence="3">153_Feed</strain>
    </source>
</reference>
<evidence type="ECO:0000313" key="2">
    <source>
        <dbReference type="EMBL" id="MDM8270475.1"/>
    </source>
</evidence>